<dbReference type="Pfam" id="PF19273">
    <property type="entry name" value="Exportin-5"/>
    <property type="match status" value="1"/>
</dbReference>
<evidence type="ECO:0000313" key="5">
    <source>
        <dbReference type="Proteomes" id="UP000237438"/>
    </source>
</evidence>
<dbReference type="GO" id="GO:0042565">
    <property type="term" value="C:RNA nuclear export complex"/>
    <property type="evidence" value="ECO:0007669"/>
    <property type="project" value="TreeGrafter"/>
</dbReference>
<dbReference type="SUPFAM" id="SSF48371">
    <property type="entry name" value="ARM repeat"/>
    <property type="match status" value="1"/>
</dbReference>
<dbReference type="AlphaFoldDB" id="A0A2S4Q0E3"/>
<evidence type="ECO:0000313" key="4">
    <source>
        <dbReference type="EMBL" id="POS87754.1"/>
    </source>
</evidence>
<dbReference type="InterPro" id="IPR016024">
    <property type="entry name" value="ARM-type_fold"/>
</dbReference>
<dbReference type="OrthoDB" id="2215036at2759"/>
<proteinExistence type="inferred from homology"/>
<comment type="similarity">
    <text evidence="1">Belongs to the exportin family.</text>
</comment>
<dbReference type="Pfam" id="PF03810">
    <property type="entry name" value="IBN_N"/>
    <property type="match status" value="1"/>
</dbReference>
<dbReference type="GO" id="GO:0005049">
    <property type="term" value="F:nuclear export signal receptor activity"/>
    <property type="evidence" value="ECO:0007669"/>
    <property type="project" value="InterPro"/>
</dbReference>
<protein>
    <submittedName>
        <fullName evidence="4">Uncharacterized protein</fullName>
    </submittedName>
</protein>
<accession>A0A2S4Q0E3</accession>
<dbReference type="InterPro" id="IPR011989">
    <property type="entry name" value="ARM-like"/>
</dbReference>
<dbReference type="GO" id="GO:0005634">
    <property type="term" value="C:nucleus"/>
    <property type="evidence" value="ECO:0007669"/>
    <property type="project" value="TreeGrafter"/>
</dbReference>
<feature type="domain" description="Importin N-terminal" evidence="2">
    <location>
        <begin position="55"/>
        <end position="133"/>
    </location>
</feature>
<dbReference type="GO" id="GO:0006611">
    <property type="term" value="P:protein export from nucleus"/>
    <property type="evidence" value="ECO:0007669"/>
    <property type="project" value="InterPro"/>
</dbReference>
<dbReference type="PANTHER" id="PTHR11223:SF3">
    <property type="entry name" value="EXPORTIN-5"/>
    <property type="match status" value="1"/>
</dbReference>
<dbReference type="GO" id="GO:0031267">
    <property type="term" value="F:small GTPase binding"/>
    <property type="evidence" value="ECO:0007669"/>
    <property type="project" value="InterPro"/>
</dbReference>
<evidence type="ECO:0000259" key="2">
    <source>
        <dbReference type="Pfam" id="PF03810"/>
    </source>
</evidence>
<organism evidence="4 5">
    <name type="scientific">Erysiphe pulchra</name>
    <dbReference type="NCBI Taxonomy" id="225359"/>
    <lineage>
        <taxon>Eukaryota</taxon>
        <taxon>Fungi</taxon>
        <taxon>Dikarya</taxon>
        <taxon>Ascomycota</taxon>
        <taxon>Pezizomycotina</taxon>
        <taxon>Leotiomycetes</taxon>
        <taxon>Erysiphales</taxon>
        <taxon>Erysiphaceae</taxon>
        <taxon>Erysiphe</taxon>
    </lineage>
</organism>
<dbReference type="EMBL" id="PEDP01000075">
    <property type="protein sequence ID" value="POS87754.1"/>
    <property type="molecule type" value="Genomic_DNA"/>
</dbReference>
<evidence type="ECO:0000256" key="1">
    <source>
        <dbReference type="ARBA" id="ARBA00009466"/>
    </source>
</evidence>
<comment type="caution">
    <text evidence="4">The sequence shown here is derived from an EMBL/GenBank/DDBJ whole genome shotgun (WGS) entry which is preliminary data.</text>
</comment>
<dbReference type="InterPro" id="IPR045065">
    <property type="entry name" value="XPO1/5"/>
</dbReference>
<name>A0A2S4Q0E3_9PEZI</name>
<dbReference type="Gene3D" id="1.25.10.10">
    <property type="entry name" value="Leucine-rich Repeat Variant"/>
    <property type="match status" value="1"/>
</dbReference>
<dbReference type="GO" id="GO:0003723">
    <property type="term" value="F:RNA binding"/>
    <property type="evidence" value="ECO:0007669"/>
    <property type="project" value="TreeGrafter"/>
</dbReference>
<feature type="domain" description="Exportin-5 C-terminal" evidence="3">
    <location>
        <begin position="351"/>
        <end position="1210"/>
    </location>
</feature>
<dbReference type="InterPro" id="IPR001494">
    <property type="entry name" value="Importin-beta_N"/>
</dbReference>
<dbReference type="STRING" id="225359.A0A2S4Q0E3"/>
<dbReference type="GO" id="GO:0006405">
    <property type="term" value="P:RNA export from nucleus"/>
    <property type="evidence" value="ECO:0007669"/>
    <property type="project" value="TreeGrafter"/>
</dbReference>
<keyword evidence="5" id="KW-1185">Reference proteome</keyword>
<dbReference type="InterPro" id="IPR045478">
    <property type="entry name" value="Exportin-5_C"/>
</dbReference>
<gene>
    <name evidence="4" type="ORF">EPUL_000519</name>
</gene>
<reference evidence="4 5" key="1">
    <citation type="submission" date="2017-10" db="EMBL/GenBank/DDBJ databases">
        <title>Development of genomic resources for the powdery mildew, Erysiphe pulchra.</title>
        <authorList>
            <person name="Wadl P.A."/>
            <person name="Mack B.M."/>
            <person name="Moore G."/>
            <person name="Beltz S.B."/>
        </authorList>
    </citation>
    <scope>NUCLEOTIDE SEQUENCE [LARGE SCALE GENOMIC DNA]</scope>
    <source>
        <strain evidence="4">Cflorida</strain>
    </source>
</reference>
<evidence type="ECO:0000259" key="3">
    <source>
        <dbReference type="Pfam" id="PF19273"/>
    </source>
</evidence>
<dbReference type="Proteomes" id="UP000237438">
    <property type="component" value="Unassembled WGS sequence"/>
</dbReference>
<dbReference type="PANTHER" id="PTHR11223">
    <property type="entry name" value="EXPORTIN 1/5"/>
    <property type="match status" value="1"/>
</dbReference>
<sequence>MDIAYGYEMSSDHQSVPSLGAQVEDDGTHVIAQIQEALNIAHNSSSSKGARDEAYAFLDQIKCYNQAPSHGFTLASDTTQQPTVRHYALSIFEYAVKYKWSEYSEIQEKTLRGWVIDLAKGILPSDPAYLRNKIAQLWVEIAKRSWCSSWMDMDETLVFFWNMSDKIHKEFVLFTIENLSEDVFGKEDITTIMRGDALQRACIEIFAPIVAISEAFPDREKSTPIRSGSEGWLVRIGKFLDCIIESRLYESPENMRCAIRILSVYKSVITWIFPKAISSSSCVNYMIKSLAVSKIEIQFASVEAFHSLYGRVHLANEEFQSLVYPILTEKSVDLLHKLFEWSCVDPHNIDEEKYQFSKKFSEMISNLGVLVEKKLLTIPKDCDLPNLFNLFFSITRSPSLLVSIPILPLWAKLLQSDKILELPTINLLIAPLLELISTRLIRYDAMQKYPEDPSMVFLHEDIDTIPERHTFLANYRLYSIQIIEVIVYKKCSEAIHHILNQAELSLRYLFDNRTKISVENYSKLSLPALKVDALFTLVEAALRGYIKWRSVTEPRSSEDEQTRINLENFMEAWCGRILSLKFEDPIIRKRFLQSSVILSTSVLDQKIDFMLKVLEQILTNKWSESPEHLKYNEAVKEVQVECLIELQRLALKMPDQLLVVYDQLESIVKEILASGTIDSKSQVAFQAFLFTIIHRNTKLKPEVCFEKLQDFIKPIQALWQDTNLDQMLSSFELFCQVLGIDKVKLYLISRRVHQIEDWSLQQLDEEGHAIKKRNRRTFEGKFILPLRTTKNFLQYSTDRLDPNSPKLQIARGLWKSSIPLILPKLLNFLRFAHAFHNFENWTGLPPEMASVVSRILSDRFWQAGISEGSKEEFYARVSGTRFTMEGLASTIRSCVRAIRENTYGILQYLSRFDVDFYGYNELPGPLAHSLFVDSHYLTSHQFISLLHITRLLIDECPVELRSHFIPPILATCYAQIDAKCTTQWRKLTMRQDAATEGQNLTDEMKQESLLRQVTNTAVMMIAAILDPSRTNCSVPKSSPPLASDTDSSFPSMREFCLSSHGIAEPVLTFLSHAIEMRDTKSCNYVLRIFRSIIPEYSKTKSGLNGKEDTQFLASIREFICQDVLMACISSLNEPYFVDLQREIINCIASILVYYSEDSTTPRQVLLNIPKIKEVAVDKCLQNIKNPSIQIRHQRALVLDLLNDIKGVSISEQGRISKPPVSSRRKERSKMQQAFMTESAATVKSNGSPVLECVANLFGNE</sequence>
<dbReference type="GO" id="GO:0005737">
    <property type="term" value="C:cytoplasm"/>
    <property type="evidence" value="ECO:0007669"/>
    <property type="project" value="TreeGrafter"/>
</dbReference>